<dbReference type="EMBL" id="PKSG01000102">
    <property type="protein sequence ID" value="POR38777.1"/>
    <property type="molecule type" value="Genomic_DNA"/>
</dbReference>
<protein>
    <submittedName>
        <fullName evidence="2">Uncharacterized protein</fullName>
    </submittedName>
</protein>
<feature type="compositionally biased region" description="Basic and acidic residues" evidence="1">
    <location>
        <begin position="95"/>
        <end position="114"/>
    </location>
</feature>
<reference evidence="2 3" key="1">
    <citation type="submission" date="2018-01" db="EMBL/GenBank/DDBJ databases">
        <title>Harnessing the power of phylogenomics to disentangle the directionality and signatures of interkingdom host jumping in the parasitic fungal genus Tolypocladium.</title>
        <authorList>
            <person name="Quandt C.A."/>
            <person name="Patterson W."/>
            <person name="Spatafora J.W."/>
        </authorList>
    </citation>
    <scope>NUCLEOTIDE SEQUENCE [LARGE SCALE GENOMIC DNA]</scope>
    <source>
        <strain evidence="2 3">NRBC 100945</strain>
    </source>
</reference>
<dbReference type="OrthoDB" id="2532734at2759"/>
<evidence type="ECO:0000256" key="1">
    <source>
        <dbReference type="SAM" id="MobiDB-lite"/>
    </source>
</evidence>
<comment type="caution">
    <text evidence="2">The sequence shown here is derived from an EMBL/GenBank/DDBJ whole genome shotgun (WGS) entry which is preliminary data.</text>
</comment>
<keyword evidence="3" id="KW-1185">Reference proteome</keyword>
<organism evidence="2 3">
    <name type="scientific">Tolypocladium paradoxum</name>
    <dbReference type="NCBI Taxonomy" id="94208"/>
    <lineage>
        <taxon>Eukaryota</taxon>
        <taxon>Fungi</taxon>
        <taxon>Dikarya</taxon>
        <taxon>Ascomycota</taxon>
        <taxon>Pezizomycotina</taxon>
        <taxon>Sordariomycetes</taxon>
        <taxon>Hypocreomycetidae</taxon>
        <taxon>Hypocreales</taxon>
        <taxon>Ophiocordycipitaceae</taxon>
        <taxon>Tolypocladium</taxon>
    </lineage>
</organism>
<dbReference type="Proteomes" id="UP000237481">
    <property type="component" value="Unassembled WGS sequence"/>
</dbReference>
<feature type="region of interest" description="Disordered" evidence="1">
    <location>
        <begin position="1"/>
        <end position="114"/>
    </location>
</feature>
<feature type="compositionally biased region" description="Basic residues" evidence="1">
    <location>
        <begin position="32"/>
        <end position="41"/>
    </location>
</feature>
<evidence type="ECO:0000313" key="3">
    <source>
        <dbReference type="Proteomes" id="UP000237481"/>
    </source>
</evidence>
<accession>A0A2S4L8N2</accession>
<evidence type="ECO:0000313" key="2">
    <source>
        <dbReference type="EMBL" id="POR38777.1"/>
    </source>
</evidence>
<feature type="non-terminal residue" evidence="2">
    <location>
        <position position="1"/>
    </location>
</feature>
<name>A0A2S4L8N2_9HYPO</name>
<sequence length="114" mass="13012">ARRHPPLNRGGRQATDTLQSPVEPSRDLARFIHTRPLHTRAIRIPPIDFTMDSGKDRQKKDEGEKEFKVQPVKESVDPKFAPHHSHPGPAMAKEMPQHEGSKEDRQARKEALNK</sequence>
<dbReference type="AlphaFoldDB" id="A0A2S4L8N2"/>
<gene>
    <name evidence="2" type="ORF">TPAR_01025</name>
</gene>
<proteinExistence type="predicted"/>
<feature type="compositionally biased region" description="Basic and acidic residues" evidence="1">
    <location>
        <begin position="53"/>
        <end position="68"/>
    </location>
</feature>